<gene>
    <name evidence="1" type="ORF">FOC1_g10014975</name>
</gene>
<sequence>MFLLKFITFDGLQAYQPCCENIDHINIFRPLRAIEHDSDPAFEAACEWSCIIQARQHLP</sequence>
<reference evidence="2" key="2">
    <citation type="journal article" date="2014" name="PLoS ONE">
        <title>Genome and Transcriptome Analysis of the Fungal Pathogen Fusarium oxysporum f. sp. cubense Causing Banana Vascular Wilt Disease.</title>
        <authorList>
            <person name="Guo L."/>
            <person name="Han L."/>
            <person name="Yang L."/>
            <person name="Zeng H."/>
            <person name="Fan D."/>
            <person name="Zhu Y."/>
            <person name="Feng Y."/>
            <person name="Wang G."/>
            <person name="Peng C."/>
            <person name="Jiang X."/>
            <person name="Zhou D."/>
            <person name="Ni P."/>
            <person name="Liang C."/>
            <person name="Liu L."/>
            <person name="Wang J."/>
            <person name="Mao C."/>
            <person name="Fang X."/>
            <person name="Peng M."/>
            <person name="Huang J."/>
        </authorList>
    </citation>
    <scope>NUCLEOTIDE SEQUENCE [LARGE SCALE GENOMIC DNA]</scope>
    <source>
        <strain evidence="2">race 1</strain>
    </source>
</reference>
<protein>
    <submittedName>
        <fullName evidence="1">Uncharacterized protein</fullName>
    </submittedName>
</protein>
<proteinExistence type="predicted"/>
<dbReference type="VEuPathDB" id="FungiDB:FOC1_g10014975"/>
<dbReference type="Proteomes" id="UP000016928">
    <property type="component" value="Unassembled WGS sequence"/>
</dbReference>
<evidence type="ECO:0000313" key="1">
    <source>
        <dbReference type="EMBL" id="ENH62017.1"/>
    </source>
</evidence>
<dbReference type="EMBL" id="KB731260">
    <property type="protein sequence ID" value="ENH62017.1"/>
    <property type="molecule type" value="Genomic_DNA"/>
</dbReference>
<dbReference type="OrthoDB" id="4864073at2759"/>
<dbReference type="HOGENOM" id="CLU_2960783_0_0_1"/>
<accession>N4TRZ2</accession>
<reference evidence="2" key="1">
    <citation type="submission" date="2012-09" db="EMBL/GenBank/DDBJ databases">
        <title>Genome sequencing and comparative transcriptomics of race 1 and race 4 of banana pathogen: Fusarium oxysporum f. sp. cubense.</title>
        <authorList>
            <person name="Fang X."/>
            <person name="Huang J."/>
        </authorList>
    </citation>
    <scope>NUCLEOTIDE SEQUENCE [LARGE SCALE GENOMIC DNA]</scope>
    <source>
        <strain evidence="2">race 1</strain>
    </source>
</reference>
<evidence type="ECO:0000313" key="2">
    <source>
        <dbReference type="Proteomes" id="UP000016928"/>
    </source>
</evidence>
<organism evidence="1 2">
    <name type="scientific">Fusarium oxysporum f. sp. cubense (strain race 1)</name>
    <name type="common">Panama disease fungus</name>
    <dbReference type="NCBI Taxonomy" id="1229664"/>
    <lineage>
        <taxon>Eukaryota</taxon>
        <taxon>Fungi</taxon>
        <taxon>Dikarya</taxon>
        <taxon>Ascomycota</taxon>
        <taxon>Pezizomycotina</taxon>
        <taxon>Sordariomycetes</taxon>
        <taxon>Hypocreomycetidae</taxon>
        <taxon>Hypocreales</taxon>
        <taxon>Nectriaceae</taxon>
        <taxon>Fusarium</taxon>
        <taxon>Fusarium oxysporum species complex</taxon>
    </lineage>
</organism>
<name>N4TRZ2_FUSC1</name>
<dbReference type="AlphaFoldDB" id="N4TRZ2"/>